<dbReference type="GO" id="GO:0051225">
    <property type="term" value="P:spindle assembly"/>
    <property type="evidence" value="ECO:0007669"/>
    <property type="project" value="TreeGrafter"/>
</dbReference>
<dbReference type="GO" id="GO:0043015">
    <property type="term" value="F:gamma-tubulin binding"/>
    <property type="evidence" value="ECO:0007669"/>
    <property type="project" value="InterPro"/>
</dbReference>
<reference evidence="9" key="1">
    <citation type="submission" date="2015-06" db="UniProtKB">
        <authorList>
            <consortium name="EnsemblPlants"/>
        </authorList>
    </citation>
    <scope>IDENTIFICATION</scope>
</reference>
<dbReference type="InterPro" id="IPR007259">
    <property type="entry name" value="GCP"/>
</dbReference>
<keyword evidence="4 5" id="KW-0206">Cytoskeleton</keyword>
<evidence type="ECO:0000256" key="3">
    <source>
        <dbReference type="ARBA" id="ARBA00022701"/>
    </source>
</evidence>
<evidence type="ECO:0000256" key="5">
    <source>
        <dbReference type="RuleBase" id="RU363050"/>
    </source>
</evidence>
<dbReference type="GO" id="GO:0000278">
    <property type="term" value="P:mitotic cell cycle"/>
    <property type="evidence" value="ECO:0007669"/>
    <property type="project" value="TreeGrafter"/>
</dbReference>
<evidence type="ECO:0000256" key="1">
    <source>
        <dbReference type="ARBA" id="ARBA00010337"/>
    </source>
</evidence>
<dbReference type="GO" id="GO:0031122">
    <property type="term" value="P:cytoplasmic microtubule organization"/>
    <property type="evidence" value="ECO:0007669"/>
    <property type="project" value="TreeGrafter"/>
</dbReference>
<dbReference type="InterPro" id="IPR041470">
    <property type="entry name" value="GCP_N"/>
</dbReference>
<evidence type="ECO:0000259" key="7">
    <source>
        <dbReference type="Pfam" id="PF04130"/>
    </source>
</evidence>
<sequence length="959" mass="106477">MEAAASSLSSLLVSLRVDGPWTPPAAWDSIAPESASAGVPDPAGRPSRDPIYELTSVPDAALVRLALHALHGVKSSLDEIDELSVLFSSSPADRTSHRIANVWSRSSSTASIGHILNSIGSTGLAVFFLRKFVHYYLFQSREVNCGNREGHGHDVSDDKDTEHSPPYSLVNQAFAAAVEKVLEGYFCSLNTLPPSIKLRRSVGQPDRPSMTSDRASCNSSSEITLLEVYLHTEELRRHIKSLGNICFPKFAGLALCQEGLTTDSNLEFENFPRGTDLLSYLYVRLRDADPVHYALLKYLFIRSCEPYCNFIKLWIYRASVDDPYEEFLITQTENSQIQGGSLGPLGVTALPFKIIPFGPPSNSLHKSKSPLDTSVSDVELLYGGIHALPTCDIMSADEKDNDAYSTSQESSDKLDPLESSECSSSYSSMDEIEVESGITCGNLSSSRFSLYHASTGEAKCSSETQNVLSHQTSSRHNGTNSSSPNDEDHRNVDLGCINVPMHSQNVEHNVMPDALELDYQYSKFWPFGKFPKNTFNSSPGKMCLVDEFLYTDNESAVEQVSHDDVVYPSHTDKSCKINHSWNSSISYNLSTNPILKNAAGHHMESDLRGKWKNQALESFAFESVTNPCEVYCERSTSLVESEAGATKVVHSTAQKQPDCSSELLQAKTGSQGYLASSGETEASDNLPKYVCGGALWEKLLEYTAKSTEKIAGDSSSASDMPLDIAIDNFTMKLLEEGFDLCGHLLALRRYHFMELADWAESFIVSIYHKKWFSVKSEQKRAEIQGLLDLALQRSSCDTDPYKEKLFIYMKEQPVISVAASEHGNNLILSLTIVFRTEGFHMLDDFLLGYKVDWPVNIVITEEALRRYAEIFCYLVQVRFAVFSLTEVWRFLKELTQLISRSGRSRPDILKKLNSVMKVSCFYYANAFCSSTLDLCVLILLTSSLPFSINITAVPPLQFV</sequence>
<dbReference type="InterPro" id="IPR040457">
    <property type="entry name" value="GCP_C"/>
</dbReference>
<evidence type="ECO:0000256" key="2">
    <source>
        <dbReference type="ARBA" id="ARBA00022490"/>
    </source>
</evidence>
<dbReference type="GO" id="GO:0051321">
    <property type="term" value="P:meiotic cell cycle"/>
    <property type="evidence" value="ECO:0007669"/>
    <property type="project" value="TreeGrafter"/>
</dbReference>
<evidence type="ECO:0000313" key="9">
    <source>
        <dbReference type="EnsemblPlants" id="EMT01410"/>
    </source>
</evidence>
<evidence type="ECO:0000256" key="4">
    <source>
        <dbReference type="ARBA" id="ARBA00023212"/>
    </source>
</evidence>
<dbReference type="GO" id="GO:0007020">
    <property type="term" value="P:microtubule nucleation"/>
    <property type="evidence" value="ECO:0007669"/>
    <property type="project" value="InterPro"/>
</dbReference>
<dbReference type="GO" id="GO:0051011">
    <property type="term" value="F:microtubule minus-end binding"/>
    <property type="evidence" value="ECO:0007669"/>
    <property type="project" value="TreeGrafter"/>
</dbReference>
<dbReference type="Pfam" id="PF17681">
    <property type="entry name" value="GCP_N_terminal"/>
    <property type="match status" value="1"/>
</dbReference>
<protein>
    <recommendedName>
        <fullName evidence="5">Gamma-tubulin complex component</fullName>
    </recommendedName>
</protein>
<dbReference type="GO" id="GO:0005874">
    <property type="term" value="C:microtubule"/>
    <property type="evidence" value="ECO:0007669"/>
    <property type="project" value="UniProtKB-KW"/>
</dbReference>
<dbReference type="Gene3D" id="1.20.120.1900">
    <property type="entry name" value="Gamma-tubulin complex, C-terminal domain"/>
    <property type="match status" value="1"/>
</dbReference>
<dbReference type="PANTHER" id="PTHR19302">
    <property type="entry name" value="GAMMA TUBULIN COMPLEX PROTEIN"/>
    <property type="match status" value="1"/>
</dbReference>
<feature type="domain" description="Gamma tubulin complex component C-terminal" evidence="7">
    <location>
        <begin position="740"/>
        <end position="893"/>
    </location>
</feature>
<dbReference type="InterPro" id="IPR042241">
    <property type="entry name" value="GCP_C_sf"/>
</dbReference>
<dbReference type="AlphaFoldDB" id="N1QTY5"/>
<keyword evidence="3 5" id="KW-0493">Microtubule</keyword>
<dbReference type="Pfam" id="PF04130">
    <property type="entry name" value="GCP_C_terminal"/>
    <property type="match status" value="1"/>
</dbReference>
<feature type="domain" description="Gamma tubulin complex component protein N-terminal" evidence="8">
    <location>
        <begin position="66"/>
        <end position="337"/>
    </location>
</feature>
<dbReference type="EnsemblPlants" id="EMT01410">
    <property type="protein sequence ID" value="EMT01410"/>
    <property type="gene ID" value="F775_01787"/>
</dbReference>
<comment type="similarity">
    <text evidence="1 5">Belongs to the TUBGCP family.</text>
</comment>
<keyword evidence="2 5" id="KW-0963">Cytoplasm</keyword>
<feature type="compositionally biased region" description="Low complexity" evidence="6">
    <location>
        <begin position="419"/>
        <end position="428"/>
    </location>
</feature>
<dbReference type="GO" id="GO:0000930">
    <property type="term" value="C:gamma-tubulin complex"/>
    <property type="evidence" value="ECO:0007669"/>
    <property type="project" value="TreeGrafter"/>
</dbReference>
<accession>N1QTY5</accession>
<evidence type="ECO:0000256" key="6">
    <source>
        <dbReference type="SAM" id="MobiDB-lite"/>
    </source>
</evidence>
<feature type="region of interest" description="Disordered" evidence="6">
    <location>
        <begin position="400"/>
        <end position="428"/>
    </location>
</feature>
<comment type="subcellular location">
    <subcellularLocation>
        <location evidence="5">Cytoplasm</location>
        <location evidence="5">Cytoskeleton</location>
        <location evidence="5">Microtubule organizing center</location>
    </subcellularLocation>
</comment>
<name>N1QTY5_AEGTA</name>
<dbReference type="PANTHER" id="PTHR19302:SF70">
    <property type="entry name" value="GAMMA-TUBULIN COMPLEX COMPONENT 6"/>
    <property type="match status" value="1"/>
</dbReference>
<comment type="function">
    <text evidence="5">Component of the gamma-tubulin ring complex (gTuRC) which mediates microtubule nucleation.</text>
</comment>
<dbReference type="GO" id="GO:0000922">
    <property type="term" value="C:spindle pole"/>
    <property type="evidence" value="ECO:0007669"/>
    <property type="project" value="InterPro"/>
</dbReference>
<organism evidence="9">
    <name type="scientific">Aegilops tauschii</name>
    <name type="common">Tausch's goatgrass</name>
    <name type="synonym">Aegilops squarrosa</name>
    <dbReference type="NCBI Taxonomy" id="37682"/>
    <lineage>
        <taxon>Eukaryota</taxon>
        <taxon>Viridiplantae</taxon>
        <taxon>Streptophyta</taxon>
        <taxon>Embryophyta</taxon>
        <taxon>Tracheophyta</taxon>
        <taxon>Spermatophyta</taxon>
        <taxon>Magnoliopsida</taxon>
        <taxon>Liliopsida</taxon>
        <taxon>Poales</taxon>
        <taxon>Poaceae</taxon>
        <taxon>BOP clade</taxon>
        <taxon>Pooideae</taxon>
        <taxon>Triticodae</taxon>
        <taxon>Triticeae</taxon>
        <taxon>Triticinae</taxon>
        <taxon>Aegilops</taxon>
    </lineage>
</organism>
<evidence type="ECO:0000259" key="8">
    <source>
        <dbReference type="Pfam" id="PF17681"/>
    </source>
</evidence>
<proteinExistence type="inferred from homology"/>
<feature type="compositionally biased region" description="Polar residues" evidence="6">
    <location>
        <begin position="462"/>
        <end position="484"/>
    </location>
</feature>
<feature type="region of interest" description="Disordered" evidence="6">
    <location>
        <begin position="462"/>
        <end position="490"/>
    </location>
</feature>